<dbReference type="InterPro" id="IPR046950">
    <property type="entry name" value="DNA-dir_Rpol_C_phage-type"/>
</dbReference>
<evidence type="ECO:0000256" key="1">
    <source>
        <dbReference type="ARBA" id="ARBA00004026"/>
    </source>
</evidence>
<dbReference type="Gene3D" id="1.10.287.280">
    <property type="match status" value="1"/>
</dbReference>
<keyword evidence="5 11" id="KW-0808">Transferase</keyword>
<dbReference type="SMART" id="SM01311">
    <property type="entry name" value="RPOL_N"/>
    <property type="match status" value="1"/>
</dbReference>
<dbReference type="PROSITE" id="PS00489">
    <property type="entry name" value="RNA_POL_PHAGE_2"/>
    <property type="match status" value="1"/>
</dbReference>
<dbReference type="Gene3D" id="1.10.287.260">
    <property type="match status" value="1"/>
</dbReference>
<dbReference type="Pfam" id="PF00940">
    <property type="entry name" value="RNA_pol"/>
    <property type="match status" value="1"/>
</dbReference>
<accession>A0A8H6JQ26</accession>
<comment type="similarity">
    <text evidence="3 11">Belongs to the phage and mitochondrial RNA polymerase family.</text>
</comment>
<name>A0A8H6JQ26_9PEZI</name>
<dbReference type="InterPro" id="IPR002092">
    <property type="entry name" value="DNA-dir_Rpol_phage-type"/>
</dbReference>
<evidence type="ECO:0000256" key="3">
    <source>
        <dbReference type="ARBA" id="ARBA00009493"/>
    </source>
</evidence>
<keyword evidence="9 11" id="KW-0804">Transcription</keyword>
<dbReference type="EMBL" id="WIGN01000024">
    <property type="protein sequence ID" value="KAF6816952.1"/>
    <property type="molecule type" value="Genomic_DNA"/>
</dbReference>
<evidence type="ECO:0000256" key="6">
    <source>
        <dbReference type="ARBA" id="ARBA00022695"/>
    </source>
</evidence>
<dbReference type="PANTHER" id="PTHR10102:SF0">
    <property type="entry name" value="DNA-DIRECTED RNA POLYMERASE, MITOCHONDRIAL"/>
    <property type="match status" value="1"/>
</dbReference>
<protein>
    <recommendedName>
        <fullName evidence="11">DNA-directed RNA polymerase</fullName>
        <ecNumber evidence="11">2.7.7.6</ecNumber>
    </recommendedName>
</protein>
<gene>
    <name evidence="14" type="ORF">CSOJ01_02649</name>
</gene>
<dbReference type="Gene3D" id="1.10.150.20">
    <property type="entry name" value="5' to 3' exonuclease, C-terminal subdomain"/>
    <property type="match status" value="1"/>
</dbReference>
<feature type="region of interest" description="Disordered" evidence="12">
    <location>
        <begin position="290"/>
        <end position="316"/>
    </location>
</feature>
<evidence type="ECO:0000313" key="15">
    <source>
        <dbReference type="Proteomes" id="UP000652219"/>
    </source>
</evidence>
<reference evidence="14 15" key="1">
    <citation type="journal article" date="2020" name="Phytopathology">
        <title>Genome Sequence Resources of Colletotrichum truncatum, C. plurivorum, C. musicola, and C. sojae: Four Species Pathogenic to Soybean (Glycine max).</title>
        <authorList>
            <person name="Rogerio F."/>
            <person name="Boufleur T.R."/>
            <person name="Ciampi-Guillardi M."/>
            <person name="Sukno S.A."/>
            <person name="Thon M.R."/>
            <person name="Massola Junior N.S."/>
            <person name="Baroncelli R."/>
        </authorList>
    </citation>
    <scope>NUCLEOTIDE SEQUENCE [LARGE SCALE GENOMIC DNA]</scope>
    <source>
        <strain evidence="14 15">LFN0009</strain>
    </source>
</reference>
<dbReference type="GO" id="GO:0003899">
    <property type="term" value="F:DNA-directed RNA polymerase activity"/>
    <property type="evidence" value="ECO:0007669"/>
    <property type="project" value="UniProtKB-EC"/>
</dbReference>
<keyword evidence="4 11" id="KW-0240">DNA-directed RNA polymerase</keyword>
<dbReference type="GO" id="GO:0001018">
    <property type="term" value="F:mitochondrial promoter sequence-specific DNA binding"/>
    <property type="evidence" value="ECO:0007669"/>
    <property type="project" value="TreeGrafter"/>
</dbReference>
<comment type="catalytic activity">
    <reaction evidence="10 11">
        <text>RNA(n) + a ribonucleoside 5'-triphosphate = RNA(n+1) + diphosphate</text>
        <dbReference type="Rhea" id="RHEA:21248"/>
        <dbReference type="Rhea" id="RHEA-COMP:14527"/>
        <dbReference type="Rhea" id="RHEA-COMP:17342"/>
        <dbReference type="ChEBI" id="CHEBI:33019"/>
        <dbReference type="ChEBI" id="CHEBI:61557"/>
        <dbReference type="ChEBI" id="CHEBI:140395"/>
        <dbReference type="EC" id="2.7.7.6"/>
    </reaction>
</comment>
<comment type="subcellular location">
    <subcellularLocation>
        <location evidence="2">Mitochondrion</location>
    </subcellularLocation>
</comment>
<sequence>MLLRHGRQSLSLHHAAVFQPLRLTPRCPFTTINATPAVISHRRLSTRQDARPATRRESTHAAAGSSNARNLATAVDEHQSIDDSPYGRLHSSIMPSNNPLSQLRSLDGFSPLVVLEEELAVMRSRERMNPNGVPGTVEEMHLVFDACIRVGKIDRAQLVLKRLSSFEGYPKEELTLLHNRYLRASLDQMRLLPDRAQAEQLHKWYETHIRSQRMPQTAETIACMLKASLLSERDPLRLKRFVTRYMEMAPGEAGLEVLSMADILNDQDLAIITDLCPTYNLAPGDAEAAEAGAGAGAEAEAEAPESSSPQDGDLARPIPEVLATPQKGSGLRTVKSTLSLFDELPQNSDFSLLSPRERREIQLRLEKDCIDAAIERWREDNESLNKMGLSTSVTQASLNSRLFDWQIALESRIKQEVVLVEAAEAAKKKSPEDLDRCVYGPLLRLSKPSRLAAVTILSTLNTVGTTGAGRGVTLTSTLAAIAKAVEDDTKSFLRNQRTDKNNTKNKRKRVVLTTHANGAATEEAGSSLMDDHVRREAHLADGPWPASLRLKLAAVLLTALFDSAKIQVIKEHPETKALVSQFQPAFSHVQQLKRGKKVGMFLCNKNLVEHLTREPRGDYLAKQLPMVVEPEPWTAFNKGGFLGSECSLVRVKAGDKDQRLYTEAAAARGDMDQVFKGLDVLGRTAWRINMPVFEVMLEAWNTGEAFAKFPPLRPNVQVPEEPAASDDPSERRWWIRAVKAAENVKSGQHSVRCFINFQMEIARAFRNQTFYFPHNIDFRGRAYPIPTYLNHMGADHSRGLLRFAKGKELGERGFEWLKIHLANVYGFDKASLKDRAAFAMDNLVNVFDSANKPLTGNKWWLKAEDPWQCLAVCFELKAALESPDPTKFVSHLPIHQDGTCNGLQHYAALGGDSLGARQVNLEPGDKPADVYSAVADIVKQHIAKDVEAGDPMAKALSGKITRKVVKQTVMTNVYGVTYVGAKKQVCKQIDALYPNLGKETGFDHMFLAAYVATLIFKALSTMFNGAHNIQTWLGEVGARICKSLSAEQLQQMADADAHGNTALGLTAPIQALIEQFRATIVWTTPLRMPVAQPYRKAGTRVITTSMQTLTLKIPNRSDPVHARKQLQAFPPNFIHSLDATHMLLSALACGERDVTFAAVHDSFWTHAADVDVMNSALRDAFVKIHEEDVIGRLAAEINLRYGGSIYMANVDIRTPAGKEIAKLRSKNPRGVMRSELEMEYKRQTLLRSDNPEEVEEGKKMVTPASIIESMGGTDAVVHTEDLSGSGIGVIDERAPSVDLEDGGVDGELSADAVEEADGEDSSKPHAAETVMSSFESQVVVHKDKQSNHKPHIIQCWLPLTLPPLPKKGDFVVERLKESQYFFS</sequence>
<evidence type="ECO:0000256" key="10">
    <source>
        <dbReference type="ARBA" id="ARBA00048552"/>
    </source>
</evidence>
<dbReference type="EC" id="2.7.7.6" evidence="11"/>
<evidence type="ECO:0000256" key="7">
    <source>
        <dbReference type="ARBA" id="ARBA00022946"/>
    </source>
</evidence>
<evidence type="ECO:0000256" key="11">
    <source>
        <dbReference type="RuleBase" id="RU003805"/>
    </source>
</evidence>
<feature type="region of interest" description="Disordered" evidence="12">
    <location>
        <begin position="42"/>
        <end position="70"/>
    </location>
</feature>
<keyword evidence="7" id="KW-0809">Transit peptide</keyword>
<dbReference type="SUPFAM" id="SSF56672">
    <property type="entry name" value="DNA/RNA polymerases"/>
    <property type="match status" value="1"/>
</dbReference>
<dbReference type="FunFam" id="1.10.287.280:FF:000001">
    <property type="entry name" value="DNA-directed RNA polymerase"/>
    <property type="match status" value="1"/>
</dbReference>
<feature type="domain" description="DNA-directed RNA polymerase N-terminal" evidence="13">
    <location>
        <begin position="360"/>
        <end position="683"/>
    </location>
</feature>
<keyword evidence="15" id="KW-1185">Reference proteome</keyword>
<proteinExistence type="inferred from homology"/>
<dbReference type="FunFam" id="1.10.150.20:FF:000041">
    <property type="entry name" value="DNA-directed RNA polymerase"/>
    <property type="match status" value="1"/>
</dbReference>
<comment type="caution">
    <text evidence="14">The sequence shown here is derived from an EMBL/GenBank/DDBJ whole genome shotgun (WGS) entry which is preliminary data.</text>
</comment>
<dbReference type="InterPro" id="IPR043502">
    <property type="entry name" value="DNA/RNA_pol_sf"/>
</dbReference>
<dbReference type="InterPro" id="IPR029262">
    <property type="entry name" value="RPOL_N"/>
</dbReference>
<dbReference type="PANTHER" id="PTHR10102">
    <property type="entry name" value="DNA-DIRECTED RNA POLYMERASE, MITOCHONDRIAL"/>
    <property type="match status" value="1"/>
</dbReference>
<feature type="compositionally biased region" description="Basic and acidic residues" evidence="12">
    <location>
        <begin position="46"/>
        <end position="59"/>
    </location>
</feature>
<dbReference type="InterPro" id="IPR024075">
    <property type="entry name" value="DNA-dir_RNA_pol_helix_hairp_sf"/>
</dbReference>
<dbReference type="PROSITE" id="PS00900">
    <property type="entry name" value="RNA_POL_PHAGE_1"/>
    <property type="match status" value="1"/>
</dbReference>
<evidence type="ECO:0000256" key="5">
    <source>
        <dbReference type="ARBA" id="ARBA00022679"/>
    </source>
</evidence>
<keyword evidence="6 11" id="KW-0548">Nucleotidyltransferase</keyword>
<keyword evidence="8" id="KW-0496">Mitochondrion</keyword>
<dbReference type="Gene3D" id="1.10.1320.10">
    <property type="entry name" value="DNA-directed RNA polymerase, N-terminal domain"/>
    <property type="match status" value="1"/>
</dbReference>
<organism evidence="14 15">
    <name type="scientific">Colletotrichum sojae</name>
    <dbReference type="NCBI Taxonomy" id="2175907"/>
    <lineage>
        <taxon>Eukaryota</taxon>
        <taxon>Fungi</taxon>
        <taxon>Dikarya</taxon>
        <taxon>Ascomycota</taxon>
        <taxon>Pezizomycotina</taxon>
        <taxon>Sordariomycetes</taxon>
        <taxon>Hypocreomycetidae</taxon>
        <taxon>Glomerellales</taxon>
        <taxon>Glomerellaceae</taxon>
        <taxon>Colletotrichum</taxon>
        <taxon>Colletotrichum orchidearum species complex</taxon>
    </lineage>
</organism>
<dbReference type="InterPro" id="IPR037159">
    <property type="entry name" value="RNA_POL_N_sf"/>
</dbReference>
<evidence type="ECO:0000313" key="14">
    <source>
        <dbReference type="EMBL" id="KAF6816952.1"/>
    </source>
</evidence>
<dbReference type="GO" id="GO:0034245">
    <property type="term" value="C:mitochondrial DNA-directed RNA polymerase complex"/>
    <property type="evidence" value="ECO:0007669"/>
    <property type="project" value="TreeGrafter"/>
</dbReference>
<evidence type="ECO:0000256" key="8">
    <source>
        <dbReference type="ARBA" id="ARBA00023128"/>
    </source>
</evidence>
<dbReference type="Proteomes" id="UP000652219">
    <property type="component" value="Unassembled WGS sequence"/>
</dbReference>
<evidence type="ECO:0000256" key="12">
    <source>
        <dbReference type="SAM" id="MobiDB-lite"/>
    </source>
</evidence>
<evidence type="ECO:0000256" key="4">
    <source>
        <dbReference type="ARBA" id="ARBA00022478"/>
    </source>
</evidence>
<evidence type="ECO:0000259" key="13">
    <source>
        <dbReference type="SMART" id="SM01311"/>
    </source>
</evidence>
<dbReference type="GO" id="GO:0006390">
    <property type="term" value="P:mitochondrial transcription"/>
    <property type="evidence" value="ECO:0007669"/>
    <property type="project" value="TreeGrafter"/>
</dbReference>
<evidence type="ECO:0000256" key="9">
    <source>
        <dbReference type="ARBA" id="ARBA00023163"/>
    </source>
</evidence>
<dbReference type="Pfam" id="PF14700">
    <property type="entry name" value="RPOL_N"/>
    <property type="match status" value="1"/>
</dbReference>
<evidence type="ECO:0000256" key="2">
    <source>
        <dbReference type="ARBA" id="ARBA00004173"/>
    </source>
</evidence>
<comment type="function">
    <text evidence="1 11">DNA-dependent RNA polymerase catalyzes the transcription of DNA into RNA using the four ribonucleoside triphosphates as substrates.</text>
</comment>